<reference evidence="2 3" key="1">
    <citation type="journal article" date="2019" name="Nat. Plants">
        <title>Genome sequencing of Musa balbisiana reveals subgenome evolution and function divergence in polyploid bananas.</title>
        <authorList>
            <person name="Yao X."/>
        </authorList>
    </citation>
    <scope>NUCLEOTIDE SEQUENCE [LARGE SCALE GENOMIC DNA]</scope>
    <source>
        <strain evidence="3">cv. DH-PKW</strain>
        <tissue evidence="2">Leaves</tissue>
    </source>
</reference>
<proteinExistence type="predicted"/>
<keyword evidence="3" id="KW-1185">Reference proteome</keyword>
<dbReference type="STRING" id="52838.A0A4S8IC77"/>
<accession>A0A4S8IC77</accession>
<sequence length="215" mass="23805">MGKRLWNLAIILQGVLKMATLNVRGTRANVQMLMYSVRGITNTLEKFKSKHTRKDDETCYGYPGAFLLTFAPGVPLPSQSELISTFRNYGVVIESEMELLKESSCVRVVFAKSTDAEKAFNSSDKTGVFGPPFANYHLHYLPPIACSPHPIPPLPYIRESLERMISTLTTTTTVKETGPSDGMKPAARENLVGGMEGLLKKVNGITFHYLTRGEC</sequence>
<name>A0A4S8IC77_MUSBA</name>
<evidence type="ECO:0000313" key="3">
    <source>
        <dbReference type="Proteomes" id="UP000317650"/>
    </source>
</evidence>
<dbReference type="EMBL" id="PYDT01000011">
    <property type="protein sequence ID" value="THU45184.1"/>
    <property type="molecule type" value="Genomic_DNA"/>
</dbReference>
<comment type="caution">
    <text evidence="2">The sequence shown here is derived from an EMBL/GenBank/DDBJ whole genome shotgun (WGS) entry which is preliminary data.</text>
</comment>
<evidence type="ECO:0000256" key="1">
    <source>
        <dbReference type="SAM" id="SignalP"/>
    </source>
</evidence>
<gene>
    <name evidence="2" type="ORF">C4D60_Mb02t15190</name>
</gene>
<dbReference type="PANTHER" id="PTHR35491:SF12">
    <property type="entry name" value="RRM DOMAIN-CONTAINING PROTEIN"/>
    <property type="match status" value="1"/>
</dbReference>
<evidence type="ECO:0000313" key="2">
    <source>
        <dbReference type="EMBL" id="THU45184.1"/>
    </source>
</evidence>
<feature type="chain" id="PRO_5020673381" description="RRM domain-containing protein" evidence="1">
    <location>
        <begin position="18"/>
        <end position="215"/>
    </location>
</feature>
<keyword evidence="1" id="KW-0732">Signal</keyword>
<feature type="signal peptide" evidence="1">
    <location>
        <begin position="1"/>
        <end position="17"/>
    </location>
</feature>
<dbReference type="PANTHER" id="PTHR35491">
    <property type="entry name" value="OS12G0638500-LIKE PROTEIN"/>
    <property type="match status" value="1"/>
</dbReference>
<evidence type="ECO:0008006" key="4">
    <source>
        <dbReference type="Google" id="ProtNLM"/>
    </source>
</evidence>
<dbReference type="AlphaFoldDB" id="A0A4S8IC77"/>
<protein>
    <recommendedName>
        <fullName evidence="4">RRM domain-containing protein</fullName>
    </recommendedName>
</protein>
<dbReference type="Proteomes" id="UP000317650">
    <property type="component" value="Chromosome 2"/>
</dbReference>
<organism evidence="2 3">
    <name type="scientific">Musa balbisiana</name>
    <name type="common">Banana</name>
    <dbReference type="NCBI Taxonomy" id="52838"/>
    <lineage>
        <taxon>Eukaryota</taxon>
        <taxon>Viridiplantae</taxon>
        <taxon>Streptophyta</taxon>
        <taxon>Embryophyta</taxon>
        <taxon>Tracheophyta</taxon>
        <taxon>Spermatophyta</taxon>
        <taxon>Magnoliopsida</taxon>
        <taxon>Liliopsida</taxon>
        <taxon>Zingiberales</taxon>
        <taxon>Musaceae</taxon>
        <taxon>Musa</taxon>
    </lineage>
</organism>